<keyword evidence="2" id="KW-0812">Transmembrane</keyword>
<dbReference type="KEGG" id="xbv:XBW1_mp0145"/>
<proteinExistence type="predicted"/>
<evidence type="ECO:0000256" key="1">
    <source>
        <dbReference type="SAM" id="Coils"/>
    </source>
</evidence>
<name>A0A0B6XGR6_XENBV</name>
<evidence type="ECO:0000313" key="3">
    <source>
        <dbReference type="EMBL" id="CDM92264.1"/>
    </source>
</evidence>
<gene>
    <name evidence="3" type="ORF">XBW1_mp0145</name>
</gene>
<keyword evidence="2" id="KW-1133">Transmembrane helix</keyword>
<evidence type="ECO:0000313" key="4">
    <source>
        <dbReference type="Proteomes" id="UP000032930"/>
    </source>
</evidence>
<reference evidence="3 4" key="1">
    <citation type="submission" date="2014-02" db="EMBL/GenBank/DDBJ databases">
        <authorList>
            <person name="Genoscope - CEA"/>
        </authorList>
    </citation>
    <scope>NUCLEOTIDE SEQUENCE [LARGE SCALE GENOMIC DNA]</scope>
    <source>
        <strain evidence="3 4">CS03</strain>
        <plasmid evidence="4">Plasmid</plasmid>
    </source>
</reference>
<protein>
    <submittedName>
        <fullName evidence="3">Uncharacterized protein</fullName>
    </submittedName>
</protein>
<dbReference type="RefSeq" id="WP_052726145.1">
    <property type="nucleotide sequence ID" value="NZ_CAWMEF010000003.1"/>
</dbReference>
<dbReference type="AlphaFoldDB" id="A0A0B6XGR6"/>
<keyword evidence="1" id="KW-0175">Coiled coil</keyword>
<keyword evidence="2" id="KW-0472">Membrane</keyword>
<evidence type="ECO:0000256" key="2">
    <source>
        <dbReference type="SAM" id="Phobius"/>
    </source>
</evidence>
<organism evidence="3 4">
    <name type="scientific">Xenorhabdus bovienii</name>
    <name type="common">Xenorhabdus nematophila subsp. bovienii</name>
    <dbReference type="NCBI Taxonomy" id="40576"/>
    <lineage>
        <taxon>Bacteria</taxon>
        <taxon>Pseudomonadati</taxon>
        <taxon>Pseudomonadota</taxon>
        <taxon>Gammaproteobacteria</taxon>
        <taxon>Enterobacterales</taxon>
        <taxon>Morganellaceae</taxon>
        <taxon>Xenorhabdus</taxon>
    </lineage>
</organism>
<dbReference type="Proteomes" id="UP000032930">
    <property type="component" value="Plasmid megaplasmid"/>
</dbReference>
<dbReference type="EMBL" id="FO818638">
    <property type="protein sequence ID" value="CDM92264.1"/>
    <property type="molecule type" value="Genomic_DNA"/>
</dbReference>
<sequence>MLLGGMTSFPIGKSLKFVSVGVAMTILCFGGYLVHSKYESLTKSVTALNKSNSALANENKSLKTVIGSQNENIRLFNDDIAERDNRLIELEESQKNLEKEIKQQREESDSAIGQFKTMLANSQCANQRMPDDIIRLQHQRTTEFNRRYSG</sequence>
<feature type="transmembrane region" description="Helical" evidence="2">
    <location>
        <begin position="15"/>
        <end position="34"/>
    </location>
</feature>
<feature type="coiled-coil region" evidence="1">
    <location>
        <begin position="80"/>
        <end position="114"/>
    </location>
</feature>
<accession>A0A0B6XGR6</accession>